<evidence type="ECO:0000313" key="9">
    <source>
        <dbReference type="Proteomes" id="UP000541444"/>
    </source>
</evidence>
<organism evidence="8 9">
    <name type="scientific">Kingdonia uniflora</name>
    <dbReference type="NCBI Taxonomy" id="39325"/>
    <lineage>
        <taxon>Eukaryota</taxon>
        <taxon>Viridiplantae</taxon>
        <taxon>Streptophyta</taxon>
        <taxon>Embryophyta</taxon>
        <taxon>Tracheophyta</taxon>
        <taxon>Spermatophyta</taxon>
        <taxon>Magnoliopsida</taxon>
        <taxon>Ranunculales</taxon>
        <taxon>Circaeasteraceae</taxon>
        <taxon>Kingdonia</taxon>
    </lineage>
</organism>
<evidence type="ECO:0000256" key="7">
    <source>
        <dbReference type="RuleBase" id="RU365072"/>
    </source>
</evidence>
<proteinExistence type="inferred from homology"/>
<dbReference type="InterPro" id="IPR007252">
    <property type="entry name" value="Nup84/Nup107"/>
</dbReference>
<evidence type="ECO:0000256" key="1">
    <source>
        <dbReference type="ARBA" id="ARBA00022448"/>
    </source>
</evidence>
<dbReference type="GO" id="GO:0031080">
    <property type="term" value="C:nuclear pore outer ring"/>
    <property type="evidence" value="ECO:0007669"/>
    <property type="project" value="TreeGrafter"/>
</dbReference>
<comment type="similarity">
    <text evidence="7">Belongs to the nucleoporin Nup84/Nup107 family.</text>
</comment>
<evidence type="ECO:0000313" key="8">
    <source>
        <dbReference type="EMBL" id="KAF6136682.1"/>
    </source>
</evidence>
<dbReference type="GO" id="GO:0031965">
    <property type="term" value="C:nuclear membrane"/>
    <property type="evidence" value="ECO:0007669"/>
    <property type="project" value="UniProtKB-SubCell"/>
</dbReference>
<keyword evidence="5 7" id="KW-0906">Nuclear pore complex</keyword>
<evidence type="ECO:0000256" key="5">
    <source>
        <dbReference type="ARBA" id="ARBA00023132"/>
    </source>
</evidence>
<keyword evidence="2" id="KW-0509">mRNA transport</keyword>
<dbReference type="Pfam" id="PF04121">
    <property type="entry name" value="Nup84_Nup100"/>
    <property type="match status" value="1"/>
</dbReference>
<dbReference type="EMBL" id="JACGCM010002684">
    <property type="protein sequence ID" value="KAF6136682.1"/>
    <property type="molecule type" value="Genomic_DNA"/>
</dbReference>
<keyword evidence="1 7" id="KW-0813">Transport</keyword>
<evidence type="ECO:0000256" key="2">
    <source>
        <dbReference type="ARBA" id="ARBA00022816"/>
    </source>
</evidence>
<feature type="non-terminal residue" evidence="8">
    <location>
        <position position="1"/>
    </location>
</feature>
<dbReference type="GO" id="GO:0017056">
    <property type="term" value="F:structural constituent of nuclear pore"/>
    <property type="evidence" value="ECO:0007669"/>
    <property type="project" value="UniProtKB-UniRule"/>
</dbReference>
<keyword evidence="3" id="KW-0653">Protein transport</keyword>
<reference evidence="8 9" key="1">
    <citation type="journal article" date="2020" name="IScience">
        <title>Genome Sequencing of the Endangered Kingdonia uniflora (Circaeasteraceae, Ranunculales) Reveals Potential Mechanisms of Evolutionary Specialization.</title>
        <authorList>
            <person name="Sun Y."/>
            <person name="Deng T."/>
            <person name="Zhang A."/>
            <person name="Moore M.J."/>
            <person name="Landis J.B."/>
            <person name="Lin N."/>
            <person name="Zhang H."/>
            <person name="Zhang X."/>
            <person name="Huang J."/>
            <person name="Zhang X."/>
            <person name="Sun H."/>
            <person name="Wang H."/>
        </authorList>
    </citation>
    <scope>NUCLEOTIDE SEQUENCE [LARGE SCALE GENOMIC DNA]</scope>
    <source>
        <strain evidence="8">TB1705</strain>
        <tissue evidence="8">Leaf</tissue>
    </source>
</reference>
<evidence type="ECO:0000256" key="6">
    <source>
        <dbReference type="ARBA" id="ARBA00023242"/>
    </source>
</evidence>
<dbReference type="PANTHER" id="PTHR13003">
    <property type="entry name" value="NUP107-RELATED"/>
    <property type="match status" value="1"/>
</dbReference>
<gene>
    <name evidence="8" type="ORF">GIB67_018685</name>
</gene>
<dbReference type="OrthoDB" id="3098at2759"/>
<evidence type="ECO:0000256" key="4">
    <source>
        <dbReference type="ARBA" id="ARBA00023010"/>
    </source>
</evidence>
<dbReference type="Proteomes" id="UP000541444">
    <property type="component" value="Unassembled WGS sequence"/>
</dbReference>
<dbReference type="Gene3D" id="1.10.3450.20">
    <property type="match status" value="1"/>
</dbReference>
<name>A0A7J7L291_9MAGN</name>
<dbReference type="GO" id="GO:0006606">
    <property type="term" value="P:protein import into nucleus"/>
    <property type="evidence" value="ECO:0007669"/>
    <property type="project" value="TreeGrafter"/>
</dbReference>
<keyword evidence="6 7" id="KW-0539">Nucleus</keyword>
<dbReference type="GO" id="GO:0000973">
    <property type="term" value="P:post-transcriptional tethering of RNA polymerase II gene DNA at nuclear periphery"/>
    <property type="evidence" value="ECO:0007669"/>
    <property type="project" value="TreeGrafter"/>
</dbReference>
<keyword evidence="4 7" id="KW-0811">Translocation</keyword>
<keyword evidence="9" id="KW-1185">Reference proteome</keyword>
<dbReference type="GO" id="GO:0006406">
    <property type="term" value="P:mRNA export from nucleus"/>
    <property type="evidence" value="ECO:0007669"/>
    <property type="project" value="TreeGrafter"/>
</dbReference>
<dbReference type="Gene3D" id="1.20.190.50">
    <property type="match status" value="1"/>
</dbReference>
<sequence>KKQAYIKYICTVYGRQLKQVLKFLQKQDESLLEDIWTLLKAGRRDEACELCRSAGQPWRAATLCPFGGMDHFPSVEALMKNGMNRILQSIELESGIGRQWRLWKWASYCASEKIADQDGGKYDTAIYAVQCSNLKRLFPICTDWESACWVMVKSWLDVQIDLELERSQPNCLKSNRNDIDESLVQVDGGSQLLVGAECWPRPVLMQQPHDLYALLQKLHSGYVIYANYLRGRLQLVCLTILMPKKLKPDMMHEAVSRGCKEQHRLVQARKSNYFLSNGMNLMVGDIPHLVDLLWAWISPSEDAQKIFRPHGDSQMIRFGAHLVLVLRYLVADQIKDTFREKLMTVGDLILHMYAMFLFSQNHEELVGVYASQLASHLCIDLFVHMMELRLNGSVHMKYKIFLSAMEYLPFSFEDESRGNFIEIIDRVLSRSREIKPGNYDDESLDVAEQHRLQSLQKAMVIQWLCFTPPSTINNAEVISAKLLLKALMHSNILFREFALISMWRVPKMPIGAHMLLRFLAEPLKLHPSTLLPSDDHDTSENLNEFNDWREYYSCDATYRHWLKINTENEDVSHDLSWDERQREIGAAKETLSSSLSLLKRNERPWLVYLEDTTNESDEPLYLELHATAMVCLLSGECRRPDATSCTTLTNALYSSVSEEVVLSRKLMVDVSVSAMDTYCIEVVLRCLAVEGDGLERYESNDGGILATIMAAGFKGNL</sequence>
<accession>A0A7J7L291</accession>
<comment type="subunit">
    <text evidence="7">Part of the nuclear pore complex (NPC).</text>
</comment>
<dbReference type="AlphaFoldDB" id="A0A7J7L291"/>
<keyword evidence="7" id="KW-0472">Membrane</keyword>
<protein>
    <recommendedName>
        <fullName evidence="7">Nuclear pore complex protein</fullName>
    </recommendedName>
</protein>
<comment type="caution">
    <text evidence="8">The sequence shown here is derived from an EMBL/GenBank/DDBJ whole genome shotgun (WGS) entry which is preliminary data.</text>
</comment>
<comment type="function">
    <text evidence="7">Functions as a component of the nuclear pore complex (NPC).</text>
</comment>
<comment type="subcellular location">
    <subcellularLocation>
        <location evidence="7">Nucleus</location>
        <location evidence="7">Nuclear pore complex</location>
    </subcellularLocation>
    <subcellularLocation>
        <location evidence="7">Nucleus membrane</location>
    </subcellularLocation>
</comment>
<evidence type="ECO:0000256" key="3">
    <source>
        <dbReference type="ARBA" id="ARBA00022927"/>
    </source>
</evidence>
<dbReference type="PANTHER" id="PTHR13003:SF2">
    <property type="entry name" value="NUCLEAR PORE COMPLEX PROTEIN NUP107"/>
    <property type="match status" value="1"/>
</dbReference>